<gene>
    <name evidence="1" type="ORF">CLODIP_2_CD06645</name>
</gene>
<dbReference type="Proteomes" id="UP000494165">
    <property type="component" value="Unassembled WGS sequence"/>
</dbReference>
<organism evidence="1 2">
    <name type="scientific">Cloeon dipterum</name>
    <dbReference type="NCBI Taxonomy" id="197152"/>
    <lineage>
        <taxon>Eukaryota</taxon>
        <taxon>Metazoa</taxon>
        <taxon>Ecdysozoa</taxon>
        <taxon>Arthropoda</taxon>
        <taxon>Hexapoda</taxon>
        <taxon>Insecta</taxon>
        <taxon>Pterygota</taxon>
        <taxon>Palaeoptera</taxon>
        <taxon>Ephemeroptera</taxon>
        <taxon>Pisciforma</taxon>
        <taxon>Baetidae</taxon>
        <taxon>Cloeon</taxon>
    </lineage>
</organism>
<evidence type="ECO:0000313" key="1">
    <source>
        <dbReference type="EMBL" id="CAB3365044.1"/>
    </source>
</evidence>
<protein>
    <recommendedName>
        <fullName evidence="3">F-box domain-containing protein</fullName>
    </recommendedName>
</protein>
<evidence type="ECO:0008006" key="3">
    <source>
        <dbReference type="Google" id="ProtNLM"/>
    </source>
</evidence>
<dbReference type="SUPFAM" id="SSF52047">
    <property type="entry name" value="RNI-like"/>
    <property type="match status" value="1"/>
</dbReference>
<accession>A0A8S1CAD2</accession>
<reference evidence="1 2" key="1">
    <citation type="submission" date="2020-04" db="EMBL/GenBank/DDBJ databases">
        <authorList>
            <person name="Alioto T."/>
            <person name="Alioto T."/>
            <person name="Gomez Garrido J."/>
        </authorList>
    </citation>
    <scope>NUCLEOTIDE SEQUENCE [LARGE SCALE GENOMIC DNA]</scope>
</reference>
<comment type="caution">
    <text evidence="1">The sequence shown here is derived from an EMBL/GenBank/DDBJ whole genome shotgun (WGS) entry which is preliminary data.</text>
</comment>
<keyword evidence="2" id="KW-1185">Reference proteome</keyword>
<dbReference type="AlphaFoldDB" id="A0A8S1CAD2"/>
<dbReference type="EMBL" id="CADEPI010000019">
    <property type="protein sequence ID" value="CAB3365044.1"/>
    <property type="molecule type" value="Genomic_DNA"/>
</dbReference>
<proteinExistence type="predicted"/>
<evidence type="ECO:0000313" key="2">
    <source>
        <dbReference type="Proteomes" id="UP000494165"/>
    </source>
</evidence>
<name>A0A8S1CAD2_9INSE</name>
<sequence>MPPVFSPDEVFADLVKDLFKNKENQDDSYRRDALERAVSPTMKKIDFAQVMDLFPENDPQIIDVFTSITRRASNILILKIKEGMLAERNLNCISMSEEMVNAISEMTNLEILQVGRFSLSLSRLMGLLCRNNLRSLKVLYFKVEPSFEVIDVEIFSRSFWNLKTFQFSPASNDIRLNDLFRRILTLECISCLSNLRILGDPDDKRFFNTLPTCLETNNEMAELECSKLTSLMLYLDRNIPENALKKFRFVKHLHIQWGVEKYDIAGLMKFQRLTRLTFIDLDDLSYLEKFLSSYGVFLVHLLLSFRLPFLVDSLALCSSALQSEIELPSCNSLKELELEFTTNCTHRESYIFITEYLRSWNLEKVRLIRVSTTVEELGRTAKLIERRNILTRVVHFELHLIENDSIQNQNHNATQESNAEFLLSALIDLRNLKQPKYGVR</sequence>